<evidence type="ECO:0000313" key="1">
    <source>
        <dbReference type="EMBL" id="KAJ1204261.1"/>
    </source>
</evidence>
<protein>
    <submittedName>
        <fullName evidence="1">Uncharacterized protein</fullName>
    </submittedName>
</protein>
<sequence>MLPRHTPPLKGRNGLAPDVRSARIKVHSFGTKGPEARKKPCLLSLFIIALAPFHCPHGGPVFPCWEDPTNWRRGPGFDPCNSVAEVTLVLAHRRRCICIAESAACGRRLPFPGKGFRRALTGGTICCMGSVYSSLRCRRLATLLNAQQSTERKEAWFPRTPSTTVRSGR</sequence>
<comment type="caution">
    <text evidence="1">The sequence shown here is derived from an EMBL/GenBank/DDBJ whole genome shotgun (WGS) entry which is preliminary data.</text>
</comment>
<dbReference type="EMBL" id="JANPWB010000003">
    <property type="protein sequence ID" value="KAJ1204261.1"/>
    <property type="molecule type" value="Genomic_DNA"/>
</dbReference>
<organism evidence="1 2">
    <name type="scientific">Pleurodeles waltl</name>
    <name type="common">Iberian ribbed newt</name>
    <dbReference type="NCBI Taxonomy" id="8319"/>
    <lineage>
        <taxon>Eukaryota</taxon>
        <taxon>Metazoa</taxon>
        <taxon>Chordata</taxon>
        <taxon>Craniata</taxon>
        <taxon>Vertebrata</taxon>
        <taxon>Euteleostomi</taxon>
        <taxon>Amphibia</taxon>
        <taxon>Batrachia</taxon>
        <taxon>Caudata</taxon>
        <taxon>Salamandroidea</taxon>
        <taxon>Salamandridae</taxon>
        <taxon>Pleurodelinae</taxon>
        <taxon>Pleurodeles</taxon>
    </lineage>
</organism>
<accession>A0AAV7VU14</accession>
<reference evidence="1" key="1">
    <citation type="journal article" date="2022" name="bioRxiv">
        <title>Sequencing and chromosome-scale assembly of the giantPleurodeles waltlgenome.</title>
        <authorList>
            <person name="Brown T."/>
            <person name="Elewa A."/>
            <person name="Iarovenko S."/>
            <person name="Subramanian E."/>
            <person name="Araus A.J."/>
            <person name="Petzold A."/>
            <person name="Susuki M."/>
            <person name="Suzuki K.-i.T."/>
            <person name="Hayashi T."/>
            <person name="Toyoda A."/>
            <person name="Oliveira C."/>
            <person name="Osipova E."/>
            <person name="Leigh N.D."/>
            <person name="Simon A."/>
            <person name="Yun M.H."/>
        </authorList>
    </citation>
    <scope>NUCLEOTIDE SEQUENCE</scope>
    <source>
        <strain evidence="1">20211129_DDA</strain>
        <tissue evidence="1">Liver</tissue>
    </source>
</reference>
<evidence type="ECO:0000313" key="2">
    <source>
        <dbReference type="Proteomes" id="UP001066276"/>
    </source>
</evidence>
<keyword evidence="2" id="KW-1185">Reference proteome</keyword>
<gene>
    <name evidence="1" type="ORF">NDU88_008042</name>
</gene>
<proteinExistence type="predicted"/>
<name>A0AAV7VU14_PLEWA</name>
<dbReference type="AlphaFoldDB" id="A0AAV7VU14"/>
<dbReference type="Proteomes" id="UP001066276">
    <property type="component" value="Chromosome 2_1"/>
</dbReference>